<organism evidence="2 3">
    <name type="scientific">Pseudogymnoascus destructans (strain ATCC MYA-4855 / 20631-21)</name>
    <name type="common">Bat white-nose syndrome fungus</name>
    <name type="synonym">Geomyces destructans</name>
    <dbReference type="NCBI Taxonomy" id="658429"/>
    <lineage>
        <taxon>Eukaryota</taxon>
        <taxon>Fungi</taxon>
        <taxon>Dikarya</taxon>
        <taxon>Ascomycota</taxon>
        <taxon>Pezizomycotina</taxon>
        <taxon>Leotiomycetes</taxon>
        <taxon>Thelebolales</taxon>
        <taxon>Thelebolaceae</taxon>
        <taxon>Pseudogymnoascus</taxon>
    </lineage>
</organism>
<proteinExistence type="predicted"/>
<accession>L8G7W6</accession>
<dbReference type="STRING" id="658429.L8G7W6"/>
<dbReference type="OrthoDB" id="5430838at2759"/>
<evidence type="ECO:0008006" key="4">
    <source>
        <dbReference type="Google" id="ProtNLM"/>
    </source>
</evidence>
<dbReference type="VEuPathDB" id="FungiDB:GMDG_08658"/>
<sequence>MASLERRITRATSGGATSATEATVAAPGPTTQEIDDLVADQGGNMASKLADLQKRVEEERAYFNTMKEALEVFRGSHGDDYNAYPEAVRDFAKKQAQIQEENRRKRRHQDIEDEWEGPQQEEEAETASTISMEVTPAQRPIGRVKEPKVYKGESIRELNEFMASICAIFRYQPRVFPTEQSKVAFAAQYLEGHPMKEWDNWCATQGEGYIDPLDIAGFEEFLQDLHVDPANRQRIAALKYNVALQWKGQSIRKFVAYLEDLEREMELYTESQKTVHLLTKIHPEMRQRLLEGGYAERSSTHRDTIVNILAMLEMTNQWVTDRTPTNDKPNSREGRNTSQGSFPFRKGNSGSHRAPQPLAQGKRTPFWNRHRPQDQRPARGQAPTH</sequence>
<feature type="region of interest" description="Disordered" evidence="1">
    <location>
        <begin position="319"/>
        <end position="385"/>
    </location>
</feature>
<dbReference type="InParanoid" id="L8G7W6"/>
<name>L8G7W6_PSED2</name>
<keyword evidence="3" id="KW-1185">Reference proteome</keyword>
<dbReference type="Proteomes" id="UP000011064">
    <property type="component" value="Unassembled WGS sequence"/>
</dbReference>
<feature type="region of interest" description="Disordered" evidence="1">
    <location>
        <begin position="1"/>
        <end position="40"/>
    </location>
</feature>
<feature type="region of interest" description="Disordered" evidence="1">
    <location>
        <begin position="97"/>
        <end position="130"/>
    </location>
</feature>
<feature type="non-terminal residue" evidence="2">
    <location>
        <position position="385"/>
    </location>
</feature>
<evidence type="ECO:0000313" key="3">
    <source>
        <dbReference type="Proteomes" id="UP000011064"/>
    </source>
</evidence>
<dbReference type="EMBL" id="GL573709">
    <property type="protein sequence ID" value="ELR08738.1"/>
    <property type="molecule type" value="Genomic_DNA"/>
</dbReference>
<dbReference type="AlphaFoldDB" id="L8G7W6"/>
<evidence type="ECO:0000256" key="1">
    <source>
        <dbReference type="SAM" id="MobiDB-lite"/>
    </source>
</evidence>
<feature type="compositionally biased region" description="Polar residues" evidence="1">
    <location>
        <begin position="319"/>
        <end position="328"/>
    </location>
</feature>
<protein>
    <recommendedName>
        <fullName evidence="4">Retrotransposon gag domain-containing protein</fullName>
    </recommendedName>
</protein>
<reference evidence="3" key="1">
    <citation type="submission" date="2010-09" db="EMBL/GenBank/DDBJ databases">
        <title>The genome sequence of Geomyces destructans 20631-21.</title>
        <authorList>
            <consortium name="The Broad Institute Genome Sequencing Platform"/>
            <person name="Cuomo C.A."/>
            <person name="Blehert D.S."/>
            <person name="Lorch J.M."/>
            <person name="Young S.K."/>
            <person name="Zeng Q."/>
            <person name="Gargeya S."/>
            <person name="Fitzgerald M."/>
            <person name="Haas B."/>
            <person name="Abouelleil A."/>
            <person name="Alvarado L."/>
            <person name="Arachchi H.M."/>
            <person name="Berlin A."/>
            <person name="Brown A."/>
            <person name="Chapman S.B."/>
            <person name="Chen Z."/>
            <person name="Dunbar C."/>
            <person name="Freedman E."/>
            <person name="Gearin G."/>
            <person name="Gellesch M."/>
            <person name="Goldberg J."/>
            <person name="Griggs A."/>
            <person name="Gujja S."/>
            <person name="Heiman D."/>
            <person name="Howarth C."/>
            <person name="Larson L."/>
            <person name="Lui A."/>
            <person name="MacDonald P.J.P."/>
            <person name="Montmayeur A."/>
            <person name="Murphy C."/>
            <person name="Neiman D."/>
            <person name="Pearson M."/>
            <person name="Priest M."/>
            <person name="Roberts A."/>
            <person name="Saif S."/>
            <person name="Shea T."/>
            <person name="Shenoy N."/>
            <person name="Sisk P."/>
            <person name="Stolte C."/>
            <person name="Sykes S."/>
            <person name="Wortman J."/>
            <person name="Nusbaum C."/>
            <person name="Birren B."/>
        </authorList>
    </citation>
    <scope>NUCLEOTIDE SEQUENCE [LARGE SCALE GENOMIC DNA]</scope>
    <source>
        <strain evidence="3">ATCC MYA-4855 / 20631-21</strain>
    </source>
</reference>
<gene>
    <name evidence="2" type="ORF">GMDG_08658</name>
</gene>
<dbReference type="HOGENOM" id="CLU_060579_0_0_1"/>
<feature type="compositionally biased region" description="Acidic residues" evidence="1">
    <location>
        <begin position="111"/>
        <end position="125"/>
    </location>
</feature>
<feature type="compositionally biased region" description="Low complexity" evidence="1">
    <location>
        <begin position="10"/>
        <end position="26"/>
    </location>
</feature>
<evidence type="ECO:0000313" key="2">
    <source>
        <dbReference type="EMBL" id="ELR08738.1"/>
    </source>
</evidence>